<evidence type="ECO:0000313" key="2">
    <source>
        <dbReference type="Proteomes" id="UP000094487"/>
    </source>
</evidence>
<name>A0A1E3LRZ1_9SPHN</name>
<protein>
    <submittedName>
        <fullName evidence="1">Uncharacterized protein</fullName>
    </submittedName>
</protein>
<organism evidence="1 2">
    <name type="scientific">Sphingomonas turrisvirgatae</name>
    <dbReference type="NCBI Taxonomy" id="1888892"/>
    <lineage>
        <taxon>Bacteria</taxon>
        <taxon>Pseudomonadati</taxon>
        <taxon>Pseudomonadota</taxon>
        <taxon>Alphaproteobacteria</taxon>
        <taxon>Sphingomonadales</taxon>
        <taxon>Sphingomonadaceae</taxon>
        <taxon>Sphingomonas</taxon>
    </lineage>
</organism>
<dbReference type="AlphaFoldDB" id="A0A1E3LRZ1"/>
<comment type="caution">
    <text evidence="1">The sequence shown here is derived from an EMBL/GenBank/DDBJ whole genome shotgun (WGS) entry which is preliminary data.</text>
</comment>
<evidence type="ECO:0000313" key="1">
    <source>
        <dbReference type="EMBL" id="ODP36526.1"/>
    </source>
</evidence>
<dbReference type="Proteomes" id="UP000094487">
    <property type="component" value="Unassembled WGS sequence"/>
</dbReference>
<accession>A0A1E3LRZ1</accession>
<sequence length="75" mass="8584">MRQRVIAFRMMRNAIEIVGHDRTCRCAVDPSESPSVNARVCARRGCIFGKLWHGRFFECAAKKLDLLLDGRRFGS</sequence>
<keyword evidence="2" id="KW-1185">Reference proteome</keyword>
<gene>
    <name evidence="1" type="ORF">BFL28_05960</name>
</gene>
<reference evidence="1 2" key="1">
    <citation type="submission" date="2016-08" db="EMBL/GenBank/DDBJ databases">
        <title>Draft genome of the agarase producing Sphingomonas sp. MCT13.</title>
        <authorList>
            <person name="D'Andrea M.M."/>
            <person name="Rossolini G.M."/>
            <person name="Thaller M.C."/>
        </authorList>
    </citation>
    <scope>NUCLEOTIDE SEQUENCE [LARGE SCALE GENOMIC DNA]</scope>
    <source>
        <strain evidence="1 2">MCT13</strain>
    </source>
</reference>
<dbReference type="EMBL" id="MDDS01000068">
    <property type="protein sequence ID" value="ODP36526.1"/>
    <property type="molecule type" value="Genomic_DNA"/>
</dbReference>
<proteinExistence type="predicted"/>